<dbReference type="Pfam" id="PF00132">
    <property type="entry name" value="Hexapep"/>
    <property type="match status" value="1"/>
</dbReference>
<evidence type="ECO:0000313" key="6">
    <source>
        <dbReference type="EMBL" id="MEK0185851.1"/>
    </source>
</evidence>
<accession>A0ABU8YNK8</accession>
<dbReference type="InterPro" id="IPR050179">
    <property type="entry name" value="Trans_hexapeptide_repeat"/>
</dbReference>
<reference evidence="6 7" key="1">
    <citation type="journal article" date="2020" name="Harmful Algae">
        <title>Molecular and morphological characterization of a novel dihydroanatoxin-a producing Microcoleus species (cyanobacteria) from the Russian River, California, USA.</title>
        <authorList>
            <person name="Conklin K.Y."/>
            <person name="Stancheva R."/>
            <person name="Otten T.G."/>
            <person name="Fadness R."/>
            <person name="Boyer G.L."/>
            <person name="Read B."/>
            <person name="Zhang X."/>
            <person name="Sheath R.G."/>
        </authorList>
    </citation>
    <scope>NUCLEOTIDE SEQUENCE [LARGE SCALE GENOMIC DNA]</scope>
    <source>
        <strain evidence="6 7">PTRS2</strain>
    </source>
</reference>
<dbReference type="InterPro" id="IPR001451">
    <property type="entry name" value="Hexapep"/>
</dbReference>
<keyword evidence="2 6" id="KW-0808">Transferase</keyword>
<keyword evidence="7" id="KW-1185">Reference proteome</keyword>
<sequence>MLKSILQRFLRHQAMRYGKFSNLYIRFCNPGSQEYAEFLRRHGNFYAIGENCTILPETMFTDPAYVRIGNNVHFSSCTVIGHDGSIAMLNRAYNVRLDAVGKVDIRDNVFIGYRAIVLRNVTIGPNAIVGAGAVVTKDVAEGDIVAGVPARPIGRVSDLVKKLQAETQSWPWADLINNREGCFDPEIEEELLQLRVSHFYRNTSTPTALQFK</sequence>
<gene>
    <name evidence="6" type="ORF">WMG39_13495</name>
</gene>
<evidence type="ECO:0000256" key="3">
    <source>
        <dbReference type="ARBA" id="ARBA00022737"/>
    </source>
</evidence>
<dbReference type="PROSITE" id="PS00101">
    <property type="entry name" value="HEXAPEP_TRANSFERASES"/>
    <property type="match status" value="1"/>
</dbReference>
<evidence type="ECO:0000256" key="5">
    <source>
        <dbReference type="ARBA" id="ARBA00023154"/>
    </source>
</evidence>
<dbReference type="GO" id="GO:0016746">
    <property type="term" value="F:acyltransferase activity"/>
    <property type="evidence" value="ECO:0007669"/>
    <property type="project" value="UniProtKB-KW"/>
</dbReference>
<keyword evidence="3" id="KW-0677">Repeat</keyword>
<evidence type="ECO:0000256" key="4">
    <source>
        <dbReference type="ARBA" id="ARBA00022915"/>
    </source>
</evidence>
<keyword evidence="1" id="KW-0028">Amino-acid biosynthesis</keyword>
<keyword evidence="4" id="KW-0220">Diaminopimelate biosynthesis</keyword>
<evidence type="ECO:0000256" key="2">
    <source>
        <dbReference type="ARBA" id="ARBA00022679"/>
    </source>
</evidence>
<dbReference type="PANTHER" id="PTHR43300">
    <property type="entry name" value="ACETYLTRANSFERASE"/>
    <property type="match status" value="1"/>
</dbReference>
<dbReference type="InterPro" id="IPR011004">
    <property type="entry name" value="Trimer_LpxA-like_sf"/>
</dbReference>
<evidence type="ECO:0000313" key="7">
    <source>
        <dbReference type="Proteomes" id="UP001384579"/>
    </source>
</evidence>
<dbReference type="CDD" id="cd04647">
    <property type="entry name" value="LbH_MAT_like"/>
    <property type="match status" value="1"/>
</dbReference>
<dbReference type="Proteomes" id="UP001384579">
    <property type="component" value="Unassembled WGS sequence"/>
</dbReference>
<dbReference type="SUPFAM" id="SSF51161">
    <property type="entry name" value="Trimeric LpxA-like enzymes"/>
    <property type="match status" value="1"/>
</dbReference>
<name>A0ABU8YNK8_9CYAN</name>
<protein>
    <submittedName>
        <fullName evidence="6">Acyltransferase</fullName>
        <ecNumber evidence="6">2.3.1.-</ecNumber>
    </submittedName>
</protein>
<dbReference type="Gene3D" id="2.160.10.10">
    <property type="entry name" value="Hexapeptide repeat proteins"/>
    <property type="match status" value="1"/>
</dbReference>
<dbReference type="InterPro" id="IPR018357">
    <property type="entry name" value="Hexapep_transf_CS"/>
</dbReference>
<keyword evidence="6" id="KW-0012">Acyltransferase</keyword>
<dbReference type="EC" id="2.3.1.-" evidence="6"/>
<organism evidence="6 7">
    <name type="scientific">Microcoleus anatoxicus PTRS2</name>
    <dbReference type="NCBI Taxonomy" id="2705321"/>
    <lineage>
        <taxon>Bacteria</taxon>
        <taxon>Bacillati</taxon>
        <taxon>Cyanobacteriota</taxon>
        <taxon>Cyanophyceae</taxon>
        <taxon>Oscillatoriophycideae</taxon>
        <taxon>Oscillatoriales</taxon>
        <taxon>Microcoleaceae</taxon>
        <taxon>Microcoleus</taxon>
        <taxon>Microcoleus anatoxicus</taxon>
    </lineage>
</organism>
<proteinExistence type="predicted"/>
<evidence type="ECO:0000256" key="1">
    <source>
        <dbReference type="ARBA" id="ARBA00022605"/>
    </source>
</evidence>
<keyword evidence="5" id="KW-0457">Lysine biosynthesis</keyword>
<dbReference type="PANTHER" id="PTHR43300:SF10">
    <property type="entry name" value="2,3,4,5-TETRAHYDROPYRIDINE-2,6-DICARBOXYLATE N-ACETYLTRANSFERASE"/>
    <property type="match status" value="1"/>
</dbReference>
<comment type="caution">
    <text evidence="6">The sequence shown here is derived from an EMBL/GenBank/DDBJ whole genome shotgun (WGS) entry which is preliminary data.</text>
</comment>
<dbReference type="EMBL" id="JBBLXS010000156">
    <property type="protein sequence ID" value="MEK0185851.1"/>
    <property type="molecule type" value="Genomic_DNA"/>
</dbReference>
<dbReference type="RefSeq" id="WP_340521945.1">
    <property type="nucleotide sequence ID" value="NZ_JBBLXS010000156.1"/>
</dbReference>